<gene>
    <name evidence="1" type="ORF">LAX5112_05028</name>
</gene>
<dbReference type="EMBL" id="CXWD01000043">
    <property type="protein sequence ID" value="CTQ77719.1"/>
    <property type="molecule type" value="Genomic_DNA"/>
</dbReference>
<name>A0A0M7AS44_9HYPH</name>
<reference evidence="2" key="1">
    <citation type="submission" date="2015-07" db="EMBL/GenBank/DDBJ databases">
        <authorList>
            <person name="Rodrigo-Torres Lidia"/>
            <person name="Arahal R.David."/>
        </authorList>
    </citation>
    <scope>NUCLEOTIDE SEQUENCE [LARGE SCALE GENOMIC DNA]</scope>
    <source>
        <strain evidence="2">CECT 5112</strain>
    </source>
</reference>
<proteinExistence type="predicted"/>
<dbReference type="AlphaFoldDB" id="A0A0M7AS44"/>
<dbReference type="Proteomes" id="UP000053235">
    <property type="component" value="Unassembled WGS sequence"/>
</dbReference>
<keyword evidence="2" id="KW-1185">Reference proteome</keyword>
<sequence length="193" mass="21019">MTVVIYLTARDEGLQIGGKALGAQAGHKASQIVGVGTNVSSRTPQSGPGRVRAPVGLLVVLFDRQPILRVFDLNDPDCSKIAVLDHLPRLTDHRIAGVIVRENKQGRRGLGRFGQLFGVCQRGGHRLVADHVNAAFQKRLGSRIVNMVRRHDGNRFDPVLQPCLPFGHVFKGAIDPIRLEAESLSGRDGLIRC</sequence>
<accession>A0A0M7AS44</accession>
<organism evidence="1 2">
    <name type="scientific">Roseibium alexandrii</name>
    <dbReference type="NCBI Taxonomy" id="388408"/>
    <lineage>
        <taxon>Bacteria</taxon>
        <taxon>Pseudomonadati</taxon>
        <taxon>Pseudomonadota</taxon>
        <taxon>Alphaproteobacteria</taxon>
        <taxon>Hyphomicrobiales</taxon>
        <taxon>Stappiaceae</taxon>
        <taxon>Roseibium</taxon>
    </lineage>
</organism>
<protein>
    <submittedName>
        <fullName evidence="1">Uncharacterized protein</fullName>
    </submittedName>
</protein>
<evidence type="ECO:0000313" key="1">
    <source>
        <dbReference type="EMBL" id="CTQ77719.1"/>
    </source>
</evidence>
<evidence type="ECO:0000313" key="2">
    <source>
        <dbReference type="Proteomes" id="UP000053235"/>
    </source>
</evidence>